<proteinExistence type="predicted"/>
<protein>
    <submittedName>
        <fullName evidence="1">Uncharacterized protein</fullName>
    </submittedName>
</protein>
<evidence type="ECO:0000313" key="1">
    <source>
        <dbReference type="EMBL" id="DAD96195.1"/>
    </source>
</evidence>
<accession>A0A8S5NQ74</accession>
<reference evidence="1" key="1">
    <citation type="journal article" date="2021" name="Proc. Natl. Acad. Sci. U.S.A.">
        <title>A Catalog of Tens of Thousands of Viruses from Human Metagenomes Reveals Hidden Associations with Chronic Diseases.</title>
        <authorList>
            <person name="Tisza M.J."/>
            <person name="Buck C.B."/>
        </authorList>
    </citation>
    <scope>NUCLEOTIDE SEQUENCE</scope>
    <source>
        <strain evidence="1">CtlnK45</strain>
    </source>
</reference>
<name>A0A8S5NQ74_9CAUD</name>
<sequence>MVNDFYYDNLEQILAFTGGRNLLNIKDVKAFTGIRDPRTVRKRYPMDASGHISAATLARQLCGGARK</sequence>
<dbReference type="EMBL" id="BK015212">
    <property type="protein sequence ID" value="DAD96195.1"/>
    <property type="molecule type" value="Genomic_DNA"/>
</dbReference>
<organism evidence="1">
    <name type="scientific">Myoviridae sp. ctlnK45</name>
    <dbReference type="NCBI Taxonomy" id="2826693"/>
    <lineage>
        <taxon>Viruses</taxon>
        <taxon>Duplodnaviria</taxon>
        <taxon>Heunggongvirae</taxon>
        <taxon>Uroviricota</taxon>
        <taxon>Caudoviricetes</taxon>
    </lineage>
</organism>